<dbReference type="Proteomes" id="UP000268652">
    <property type="component" value="Unassembled WGS sequence"/>
</dbReference>
<organism evidence="3 6">
    <name type="scientific">Streptomyces radicis</name>
    <dbReference type="NCBI Taxonomy" id="1750517"/>
    <lineage>
        <taxon>Bacteria</taxon>
        <taxon>Bacillati</taxon>
        <taxon>Actinomycetota</taxon>
        <taxon>Actinomycetes</taxon>
        <taxon>Kitasatosporales</taxon>
        <taxon>Streptomycetaceae</taxon>
        <taxon>Streptomyces</taxon>
    </lineage>
</organism>
<reference evidence="5 6" key="1">
    <citation type="submission" date="2018-09" db="EMBL/GenBank/DDBJ databases">
        <title>Streptomyces sp. nov. DS1-2, an endophytic actinomycete isolated from roots of Dendrobium scabrilingue.</title>
        <authorList>
            <person name="Kuncharoen N."/>
            <person name="Kudo T."/>
            <person name="Ohkuma M."/>
            <person name="Yuki M."/>
            <person name="Tanasupawat S."/>
        </authorList>
    </citation>
    <scope>NUCLEOTIDE SEQUENCE [LARGE SCALE GENOMIC DNA]</scope>
    <source>
        <strain evidence="3 6">AZ1-7</strain>
        <strain evidence="4 5">DS1-2</strain>
    </source>
</reference>
<evidence type="ECO:0000313" key="4">
    <source>
        <dbReference type="EMBL" id="RKN26772.1"/>
    </source>
</evidence>
<dbReference type="InterPro" id="IPR021331">
    <property type="entry name" value="Hva1_TUDOR"/>
</dbReference>
<feature type="domain" description="Hypervirulence associated protein TUDOR" evidence="2">
    <location>
        <begin position="28"/>
        <end position="86"/>
    </location>
</feature>
<dbReference type="EMBL" id="RBDX01000016">
    <property type="protein sequence ID" value="RKN07210.1"/>
    <property type="molecule type" value="Genomic_DNA"/>
</dbReference>
<dbReference type="RefSeq" id="WP_120695646.1">
    <property type="nucleotide sequence ID" value="NZ_RBDX01000016.1"/>
</dbReference>
<evidence type="ECO:0000259" key="2">
    <source>
        <dbReference type="Pfam" id="PF11160"/>
    </source>
</evidence>
<evidence type="ECO:0000256" key="1">
    <source>
        <dbReference type="SAM" id="MobiDB-lite"/>
    </source>
</evidence>
<name>A0A3A9W2S9_9ACTN</name>
<gene>
    <name evidence="4" type="ORF">D7318_05355</name>
    <name evidence="3" type="ORF">D7319_19195</name>
</gene>
<evidence type="ECO:0000313" key="6">
    <source>
        <dbReference type="Proteomes" id="UP000275024"/>
    </source>
</evidence>
<feature type="compositionally biased region" description="Basic and acidic residues" evidence="1">
    <location>
        <begin position="17"/>
        <end position="28"/>
    </location>
</feature>
<accession>A0A3A9W2S9</accession>
<sequence length="93" mass="10089">MRIDRAPRGHSATVTGDEGRAPERLRRGDRVSWRSHGSVAVGTVVREITERTEAAGRTVNASPNAPRYEVVSEASGGTAVHRPEALTRLDDRS</sequence>
<evidence type="ECO:0000313" key="5">
    <source>
        <dbReference type="Proteomes" id="UP000268652"/>
    </source>
</evidence>
<feature type="compositionally biased region" description="Basic and acidic residues" evidence="1">
    <location>
        <begin position="81"/>
        <end position="93"/>
    </location>
</feature>
<comment type="caution">
    <text evidence="3">The sequence shown here is derived from an EMBL/GenBank/DDBJ whole genome shotgun (WGS) entry which is preliminary data.</text>
</comment>
<dbReference type="OrthoDB" id="71751at2"/>
<dbReference type="EMBL" id="RBDY01000002">
    <property type="protein sequence ID" value="RKN26772.1"/>
    <property type="molecule type" value="Genomic_DNA"/>
</dbReference>
<feature type="region of interest" description="Disordered" evidence="1">
    <location>
        <begin position="69"/>
        <end position="93"/>
    </location>
</feature>
<dbReference type="Proteomes" id="UP000275024">
    <property type="component" value="Unassembled WGS sequence"/>
</dbReference>
<dbReference type="Gene3D" id="2.30.30.1060">
    <property type="match status" value="1"/>
</dbReference>
<protein>
    <submittedName>
        <fullName evidence="3">DUF2945 domain-containing protein</fullName>
    </submittedName>
</protein>
<dbReference type="AlphaFoldDB" id="A0A3A9W2S9"/>
<keyword evidence="5" id="KW-1185">Reference proteome</keyword>
<dbReference type="Pfam" id="PF11160">
    <property type="entry name" value="Hva1_TUDOR"/>
    <property type="match status" value="1"/>
</dbReference>
<evidence type="ECO:0000313" key="3">
    <source>
        <dbReference type="EMBL" id="RKN07210.1"/>
    </source>
</evidence>
<feature type="region of interest" description="Disordered" evidence="1">
    <location>
        <begin position="1"/>
        <end position="28"/>
    </location>
</feature>
<proteinExistence type="predicted"/>